<feature type="compositionally biased region" description="Low complexity" evidence="6">
    <location>
        <begin position="573"/>
        <end position="582"/>
    </location>
</feature>
<keyword evidence="10" id="KW-1185">Reference proteome</keyword>
<comment type="caution">
    <text evidence="9">The sequence shown here is derived from an EMBL/GenBank/DDBJ whole genome shotgun (WGS) entry which is preliminary data.</text>
</comment>
<reference evidence="9" key="1">
    <citation type="submission" date="2022-03" db="EMBL/GenBank/DDBJ databases">
        <authorList>
            <person name="Martin C."/>
        </authorList>
    </citation>
    <scope>NUCLEOTIDE SEQUENCE</scope>
</reference>
<proteinExistence type="predicted"/>
<dbReference type="Proteomes" id="UP000749559">
    <property type="component" value="Unassembled WGS sequence"/>
</dbReference>
<feature type="coiled-coil region" evidence="5">
    <location>
        <begin position="1125"/>
        <end position="1175"/>
    </location>
</feature>
<feature type="compositionally biased region" description="Basic and acidic residues" evidence="6">
    <location>
        <begin position="1"/>
        <end position="54"/>
    </location>
</feature>
<dbReference type="Pfam" id="PF13087">
    <property type="entry name" value="AAA_12"/>
    <property type="match status" value="1"/>
</dbReference>
<feature type="compositionally biased region" description="Polar residues" evidence="6">
    <location>
        <begin position="315"/>
        <end position="325"/>
    </location>
</feature>
<keyword evidence="1" id="KW-0547">Nucleotide-binding</keyword>
<feature type="compositionally biased region" description="Polar residues" evidence="6">
    <location>
        <begin position="731"/>
        <end position="746"/>
    </location>
</feature>
<keyword evidence="2" id="KW-0378">Hydrolase</keyword>
<evidence type="ECO:0000259" key="8">
    <source>
        <dbReference type="Pfam" id="PF13087"/>
    </source>
</evidence>
<feature type="region of interest" description="Disordered" evidence="6">
    <location>
        <begin position="1"/>
        <end position="55"/>
    </location>
</feature>
<feature type="region of interest" description="Disordered" evidence="6">
    <location>
        <begin position="124"/>
        <end position="144"/>
    </location>
</feature>
<evidence type="ECO:0000256" key="2">
    <source>
        <dbReference type="ARBA" id="ARBA00022801"/>
    </source>
</evidence>
<organism evidence="9 10">
    <name type="scientific">Owenia fusiformis</name>
    <name type="common">Polychaete worm</name>
    <dbReference type="NCBI Taxonomy" id="6347"/>
    <lineage>
        <taxon>Eukaryota</taxon>
        <taxon>Metazoa</taxon>
        <taxon>Spiralia</taxon>
        <taxon>Lophotrochozoa</taxon>
        <taxon>Annelida</taxon>
        <taxon>Polychaeta</taxon>
        <taxon>Sedentaria</taxon>
        <taxon>Canalipalpata</taxon>
        <taxon>Sabellida</taxon>
        <taxon>Oweniida</taxon>
        <taxon>Oweniidae</taxon>
        <taxon>Owenia</taxon>
    </lineage>
</organism>
<evidence type="ECO:0000256" key="3">
    <source>
        <dbReference type="ARBA" id="ARBA00022806"/>
    </source>
</evidence>
<dbReference type="SUPFAM" id="SSF52540">
    <property type="entry name" value="P-loop containing nucleoside triphosphate hydrolases"/>
    <property type="match status" value="1"/>
</dbReference>
<keyword evidence="5" id="KW-0175">Coiled coil</keyword>
<dbReference type="InterPro" id="IPR041679">
    <property type="entry name" value="DNA2/NAM7-like_C"/>
</dbReference>
<feature type="compositionally biased region" description="Basic and acidic residues" evidence="6">
    <location>
        <begin position="134"/>
        <end position="144"/>
    </location>
</feature>
<feature type="compositionally biased region" description="Basic and acidic residues" evidence="6">
    <location>
        <begin position="558"/>
        <end position="567"/>
    </location>
</feature>
<dbReference type="InterPro" id="IPR045055">
    <property type="entry name" value="DNA2/NAM7-like"/>
</dbReference>
<accession>A0A8S4Q6R2</accession>
<dbReference type="GO" id="GO:0016787">
    <property type="term" value="F:hydrolase activity"/>
    <property type="evidence" value="ECO:0007669"/>
    <property type="project" value="UniProtKB-KW"/>
</dbReference>
<evidence type="ECO:0000256" key="6">
    <source>
        <dbReference type="SAM" id="MobiDB-lite"/>
    </source>
</evidence>
<dbReference type="GO" id="GO:0001147">
    <property type="term" value="F:transcription termination site sequence-specific DNA binding"/>
    <property type="evidence" value="ECO:0007669"/>
    <property type="project" value="TreeGrafter"/>
</dbReference>
<evidence type="ECO:0000256" key="5">
    <source>
        <dbReference type="SAM" id="Coils"/>
    </source>
</evidence>
<feature type="region of interest" description="Disordered" evidence="6">
    <location>
        <begin position="297"/>
        <end position="330"/>
    </location>
</feature>
<dbReference type="FunFam" id="3.40.50.300:FF:000326">
    <property type="entry name" value="P-loop containing nucleoside triphosphate hydrolase"/>
    <property type="match status" value="1"/>
</dbReference>
<dbReference type="InterPro" id="IPR041677">
    <property type="entry name" value="DNA2/NAM7_AAA_11"/>
</dbReference>
<dbReference type="GO" id="GO:0005694">
    <property type="term" value="C:chromosome"/>
    <property type="evidence" value="ECO:0007669"/>
    <property type="project" value="UniProtKB-ARBA"/>
</dbReference>
<dbReference type="GO" id="GO:0016604">
    <property type="term" value="C:nuclear body"/>
    <property type="evidence" value="ECO:0007669"/>
    <property type="project" value="TreeGrafter"/>
</dbReference>
<dbReference type="EMBL" id="CAIIXF020000011">
    <property type="protein sequence ID" value="CAH1800065.1"/>
    <property type="molecule type" value="Genomic_DNA"/>
</dbReference>
<feature type="compositionally biased region" description="Polar residues" evidence="6">
    <location>
        <begin position="471"/>
        <end position="489"/>
    </location>
</feature>
<dbReference type="InterPro" id="IPR027417">
    <property type="entry name" value="P-loop_NTPase"/>
</dbReference>
<sequence>MNTNKDENENMKIKPDNEKQSDTEKLHMERKLSNKKGMENKSDNEDIHDSKKYQTETCSIKIDSKKLLISKNVKLKLGETLRSLNLSREKYKIKSKEKCLSDEDDIDDGGNIFDMSMEEINDDENKDGNLYNMKPEEPKLNTNKEKDKNREEIVVFNDKNIVKEECVDDWIGYSQVEAPIVLDESDDDESDILTNLSQKPSMFINEDRDNLDNNDDIFEEMHITAPLKSPEYIYIDNSDDNVVDTVEQITEECENDQKDSCDIKTEADFNQNDLNTQGLLEYLDAVLLSLSQEIRQATDGKNGSEADTLHDSKNISKMSKGNAPSIQIHERSTGKCIDEKMNKPCDNHINIGGDLKDTSLDNNMQEDLNIPSDDDLALIASLNDYEDHMIDDDKVQIVEKSLETQRNKPRDKDTQQNQMLCLNDSLADFSARSYIKDSKSTKRKEKFDEGSCSEKKPKISHPAKEPLKNLPSKNQFDTSAKQLQIPQSSHKSESTKKTVAISPQRMKSKQKIRSFSESFNKDSHKQKSFNNDTKESWLGKHNESRPSGSLQKSRSHEKHSSIREKGLSKHRTSNSLNSTSLTQPIHDAKQAMRERPYKVELEKKVPKVIRANPVKTSATSVSRFKSRNLGLMESLSSTTATNKQVMKPDSKQPHSKPPATKNQDDQGQKESECVVKTKPVNIPSTSAPKCTKASNAVPKPVDPSHPQGLKSMPPGNLPPAKTPFDKRHTTTEPQSMRPQSSINASKNIHRTHLVGATSRMQEKQPYPPAAPTGQPAARRPPSDPNVQPQDNFDVFLSHMIGWNVDWLAEQERCKKPPPVVDGKKVWPLLDVYESYRDYCELMNSLLLLETWQSIWKDWKEVQNSNVQNLAISTVKCGYSKDIFNFELQSIISGKNNRNQLNVREGDLVILNYKVGRCIEKDEEKRCFGYVRRAQKLDRQEHEMHHALLEAGKRPGSVLMGYVIQTKKISPRDHETQLVRAEERYNPSQVKAIQWCSHAVLQPNDIPRLCLLQCPPGTGKSYTIVGLIKHILRTKRPSENQPIRILICAPSNGAIDELMRRIIDEVRIDDNNNSGGTRMKPVTVGNVISVHPAIQQYTLDAVTQRNIKKCHAASVPRSVHKGISTLKVKIANLRKSEENYRRAKNTKQANRVQLERNNLLKEKAALDEKVEQILVEQMRRLTPKEKNKKRDEILQDANIVACTLKFSGQNLTSLRGSRLGRKHFTAVIVDEASQTTELDCLVPLMHGCSKLILVGDPEQLPVTVLSKKASDHKFGKSLFERLYRQFNDPQLAKDNPVLMLDTQYRMHRDINRFPSQHFYNSRLHTDRKIAAKRDAFPFQPYLVFDMTEGQEEQLPEGSTRNRMEGAFVVELCRSILKCKAGKDLKGCHIGIITPYSGQKTFIQEQLNIRKGCEDIEVNTVDAFQGREKEIIIMSCVRGKSNPGIIGFLANRQRMNVALTRAKNALYVVGSLESVAVSEDWKALIKDAKQRSKVVRVIAQWDHVFKKCLK</sequence>
<evidence type="ECO:0000256" key="1">
    <source>
        <dbReference type="ARBA" id="ARBA00022741"/>
    </source>
</evidence>
<dbReference type="Gene3D" id="3.40.50.300">
    <property type="entry name" value="P-loop containing nucleotide triphosphate hydrolases"/>
    <property type="match status" value="2"/>
</dbReference>
<feature type="compositionally biased region" description="Basic and acidic residues" evidence="6">
    <location>
        <begin position="437"/>
        <end position="467"/>
    </location>
</feature>
<feature type="region of interest" description="Disordered" evidence="6">
    <location>
        <begin position="637"/>
        <end position="790"/>
    </location>
</feature>
<feature type="compositionally biased region" description="Basic and acidic residues" evidence="6">
    <location>
        <begin position="532"/>
        <end position="544"/>
    </location>
</feature>
<feature type="compositionally biased region" description="Basic and acidic residues" evidence="6">
    <location>
        <begin position="586"/>
        <end position="599"/>
    </location>
</feature>
<gene>
    <name evidence="9" type="ORF">OFUS_LOCUS24001</name>
</gene>
<dbReference type="GO" id="GO:0004386">
    <property type="term" value="F:helicase activity"/>
    <property type="evidence" value="ECO:0007669"/>
    <property type="project" value="UniProtKB-KW"/>
</dbReference>
<keyword evidence="3" id="KW-0347">Helicase</keyword>
<feature type="domain" description="DNA2/NAM7 helicase helicase" evidence="7">
    <location>
        <begin position="984"/>
        <end position="1266"/>
    </location>
</feature>
<dbReference type="PANTHER" id="PTHR10887:SF495">
    <property type="entry name" value="HELICASE SENATAXIN ISOFORM X1-RELATED"/>
    <property type="match status" value="1"/>
</dbReference>
<feature type="compositionally biased region" description="Basic and acidic residues" evidence="6">
    <location>
        <begin position="297"/>
        <end position="314"/>
    </location>
</feature>
<evidence type="ECO:0000259" key="7">
    <source>
        <dbReference type="Pfam" id="PF13086"/>
    </source>
</evidence>
<dbReference type="OrthoDB" id="6513042at2759"/>
<feature type="compositionally biased region" description="Polar residues" evidence="6">
    <location>
        <begin position="682"/>
        <end position="694"/>
    </location>
</feature>
<evidence type="ECO:0008006" key="11">
    <source>
        <dbReference type="Google" id="ProtNLM"/>
    </source>
</evidence>
<evidence type="ECO:0000256" key="4">
    <source>
        <dbReference type="ARBA" id="ARBA00022840"/>
    </source>
</evidence>
<dbReference type="GO" id="GO:0005524">
    <property type="term" value="F:ATP binding"/>
    <property type="evidence" value="ECO:0007669"/>
    <property type="project" value="UniProtKB-KW"/>
</dbReference>
<evidence type="ECO:0000313" key="9">
    <source>
        <dbReference type="EMBL" id="CAH1800065.1"/>
    </source>
</evidence>
<feature type="domain" description="DNA2/NAM7 helicase-like C-terminal" evidence="8">
    <location>
        <begin position="1274"/>
        <end position="1469"/>
    </location>
</feature>
<dbReference type="CDD" id="cd18808">
    <property type="entry name" value="SF1_C_Upf1"/>
    <property type="match status" value="1"/>
</dbReference>
<dbReference type="GO" id="GO:0006369">
    <property type="term" value="P:termination of RNA polymerase II transcription"/>
    <property type="evidence" value="ECO:0007669"/>
    <property type="project" value="TreeGrafter"/>
</dbReference>
<feature type="compositionally biased region" description="Basic and acidic residues" evidence="6">
    <location>
        <begin position="662"/>
        <end position="675"/>
    </location>
</feature>
<protein>
    <recommendedName>
        <fullName evidence="11">Helicase senataxin</fullName>
    </recommendedName>
</protein>
<feature type="region of interest" description="Disordered" evidence="6">
    <location>
        <begin position="437"/>
        <end position="599"/>
    </location>
</feature>
<keyword evidence="4" id="KW-0067">ATP-binding</keyword>
<name>A0A8S4Q6R2_OWEFU</name>
<dbReference type="PANTHER" id="PTHR10887">
    <property type="entry name" value="DNA2/NAM7 HELICASE FAMILY"/>
    <property type="match status" value="1"/>
</dbReference>
<dbReference type="InterPro" id="IPR047187">
    <property type="entry name" value="SF1_C_Upf1"/>
</dbReference>
<evidence type="ECO:0000313" key="10">
    <source>
        <dbReference type="Proteomes" id="UP000749559"/>
    </source>
</evidence>
<dbReference type="Pfam" id="PF13086">
    <property type="entry name" value="AAA_11"/>
    <property type="match status" value="1"/>
</dbReference>
<dbReference type="CDD" id="cd18042">
    <property type="entry name" value="DEXXQc_SETX"/>
    <property type="match status" value="1"/>
</dbReference>